<proteinExistence type="predicted"/>
<comment type="caution">
    <text evidence="2">The sequence shown here is derived from an EMBL/GenBank/DDBJ whole genome shotgun (WGS) entry which is preliminary data.</text>
</comment>
<dbReference type="Proteomes" id="UP000799439">
    <property type="component" value="Unassembled WGS sequence"/>
</dbReference>
<accession>A0A9P4MJK7</accession>
<evidence type="ECO:0000256" key="1">
    <source>
        <dbReference type="SAM" id="MobiDB-lite"/>
    </source>
</evidence>
<name>A0A9P4MJK7_9PEZI</name>
<organism evidence="2 3">
    <name type="scientific">Myriangium duriaei CBS 260.36</name>
    <dbReference type="NCBI Taxonomy" id="1168546"/>
    <lineage>
        <taxon>Eukaryota</taxon>
        <taxon>Fungi</taxon>
        <taxon>Dikarya</taxon>
        <taxon>Ascomycota</taxon>
        <taxon>Pezizomycotina</taxon>
        <taxon>Dothideomycetes</taxon>
        <taxon>Dothideomycetidae</taxon>
        <taxon>Myriangiales</taxon>
        <taxon>Myriangiaceae</taxon>
        <taxon>Myriangium</taxon>
    </lineage>
</organism>
<gene>
    <name evidence="2" type="ORF">K461DRAFT_13185</name>
</gene>
<reference evidence="2" key="1">
    <citation type="journal article" date="2020" name="Stud. Mycol.">
        <title>101 Dothideomycetes genomes: a test case for predicting lifestyles and emergence of pathogens.</title>
        <authorList>
            <person name="Haridas S."/>
            <person name="Albert R."/>
            <person name="Binder M."/>
            <person name="Bloem J."/>
            <person name="Labutti K."/>
            <person name="Salamov A."/>
            <person name="Andreopoulos B."/>
            <person name="Baker S."/>
            <person name="Barry K."/>
            <person name="Bills G."/>
            <person name="Bluhm B."/>
            <person name="Cannon C."/>
            <person name="Castanera R."/>
            <person name="Culley D."/>
            <person name="Daum C."/>
            <person name="Ezra D."/>
            <person name="Gonzalez J."/>
            <person name="Henrissat B."/>
            <person name="Kuo A."/>
            <person name="Liang C."/>
            <person name="Lipzen A."/>
            <person name="Lutzoni F."/>
            <person name="Magnuson J."/>
            <person name="Mondo S."/>
            <person name="Nolan M."/>
            <person name="Ohm R."/>
            <person name="Pangilinan J."/>
            <person name="Park H.-J."/>
            <person name="Ramirez L."/>
            <person name="Alfaro M."/>
            <person name="Sun H."/>
            <person name="Tritt A."/>
            <person name="Yoshinaga Y."/>
            <person name="Zwiers L.-H."/>
            <person name="Turgeon B."/>
            <person name="Goodwin S."/>
            <person name="Spatafora J."/>
            <person name="Crous P."/>
            <person name="Grigoriev I."/>
        </authorList>
    </citation>
    <scope>NUCLEOTIDE SEQUENCE</scope>
    <source>
        <strain evidence="2">CBS 260.36</strain>
    </source>
</reference>
<dbReference type="AlphaFoldDB" id="A0A9P4MJK7"/>
<keyword evidence="3" id="KW-1185">Reference proteome</keyword>
<feature type="region of interest" description="Disordered" evidence="1">
    <location>
        <begin position="1"/>
        <end position="46"/>
    </location>
</feature>
<protein>
    <submittedName>
        <fullName evidence="2">Uncharacterized protein</fullName>
    </submittedName>
</protein>
<dbReference type="EMBL" id="ML996081">
    <property type="protein sequence ID" value="KAF2157245.1"/>
    <property type="molecule type" value="Genomic_DNA"/>
</dbReference>
<sequence>MTPAPTLASQLCYPVSSEESRVRQPEAMSASSRHPPLPLPLITGSCPDKTPVSTSFAYATLPDQGRHRSR</sequence>
<evidence type="ECO:0000313" key="2">
    <source>
        <dbReference type="EMBL" id="KAF2157245.1"/>
    </source>
</evidence>
<evidence type="ECO:0000313" key="3">
    <source>
        <dbReference type="Proteomes" id="UP000799439"/>
    </source>
</evidence>